<gene>
    <name evidence="1" type="ORF">CKJ80_06575</name>
</gene>
<evidence type="ECO:0000313" key="1">
    <source>
        <dbReference type="EMBL" id="PAT10239.1"/>
    </source>
</evidence>
<comment type="caution">
    <text evidence="1">The sequence shown here is derived from an EMBL/GenBank/DDBJ whole genome shotgun (WGS) entry which is preliminary data.</text>
</comment>
<dbReference type="EMBL" id="NSGP01000008">
    <property type="protein sequence ID" value="PAT10239.1"/>
    <property type="molecule type" value="Genomic_DNA"/>
</dbReference>
<evidence type="ECO:0000313" key="2">
    <source>
        <dbReference type="Proteomes" id="UP000218041"/>
    </source>
</evidence>
<dbReference type="AlphaFoldDB" id="A0AB36RLD6"/>
<accession>A0AB36RLD6</accession>
<reference evidence="1 2" key="1">
    <citation type="submission" date="2017-08" db="EMBL/GenBank/DDBJ databases">
        <title>Whole genome sequences of 6 clinical strains closest to Corynebacterium imitans.</title>
        <authorList>
            <person name="Bernier A.-M."/>
            <person name="Burdz T."/>
            <person name="Bernard K."/>
        </authorList>
    </citation>
    <scope>NUCLEOTIDE SEQUENCE [LARGE SCALE GENOMIC DNA]</scope>
    <source>
        <strain evidence="1 2">NML92-0415</strain>
    </source>
</reference>
<name>A0AB36RLD6_9CORY</name>
<dbReference type="Proteomes" id="UP000218041">
    <property type="component" value="Unassembled WGS sequence"/>
</dbReference>
<organism evidence="1 2">
    <name type="scientific">Corynebacterium hadale</name>
    <dbReference type="NCBI Taxonomy" id="2026255"/>
    <lineage>
        <taxon>Bacteria</taxon>
        <taxon>Bacillati</taxon>
        <taxon>Actinomycetota</taxon>
        <taxon>Actinomycetes</taxon>
        <taxon>Mycobacteriales</taxon>
        <taxon>Corynebacteriaceae</taxon>
        <taxon>Corynebacterium</taxon>
    </lineage>
</organism>
<protein>
    <submittedName>
        <fullName evidence="1">Uncharacterized protein</fullName>
    </submittedName>
</protein>
<sequence length="179" mass="19324">MCFDWARIHKLSDDPAGVRSYPGSFAQEVFTGPKSMGVGHLRRDVVGIGDEGAALVCKRMYCLSLAGIEDRKRVAGDAYINSAADKCVGHGVMHAGDGDMEVGSDFGPLPFRALPPLFGKVSEQLCFKLFKQLPPTGGVATKRGVRIDRVNSFEYATVELIKADALMIVKSMDDLLGND</sequence>
<feature type="non-terminal residue" evidence="1">
    <location>
        <position position="179"/>
    </location>
</feature>
<proteinExistence type="predicted"/>